<dbReference type="SUPFAM" id="SSF54928">
    <property type="entry name" value="RNA-binding domain, RBD"/>
    <property type="match status" value="1"/>
</dbReference>
<feature type="compositionally biased region" description="Basic and acidic residues" evidence="1">
    <location>
        <begin position="120"/>
        <end position="157"/>
    </location>
</feature>
<feature type="compositionally biased region" description="Acidic residues" evidence="1">
    <location>
        <begin position="45"/>
        <end position="56"/>
    </location>
</feature>
<dbReference type="RefSeq" id="XP_028864135.1">
    <property type="nucleotide sequence ID" value="XM_029007780.1"/>
</dbReference>
<dbReference type="GO" id="GO:0003676">
    <property type="term" value="F:nucleic acid binding"/>
    <property type="evidence" value="ECO:0007669"/>
    <property type="project" value="InterPro"/>
</dbReference>
<dbReference type="GeneID" id="39871545"/>
<feature type="compositionally biased region" description="Acidic residues" evidence="1">
    <location>
        <begin position="22"/>
        <end position="32"/>
    </location>
</feature>
<accession>A0A1D3TE12</accession>
<dbReference type="KEGG" id="pmal:PMUG01_14023400"/>
<feature type="compositionally biased region" description="Acidic residues" evidence="1">
    <location>
        <begin position="70"/>
        <end position="79"/>
    </location>
</feature>
<name>A0A1D3TE12_PLAMA</name>
<evidence type="ECO:0000313" key="3">
    <source>
        <dbReference type="Proteomes" id="UP000219813"/>
    </source>
</evidence>
<dbReference type="EMBL" id="LT594635">
    <property type="protein sequence ID" value="SCP03180.1"/>
    <property type="molecule type" value="Genomic_DNA"/>
</dbReference>
<feature type="compositionally biased region" description="Acidic residues" evidence="1">
    <location>
        <begin position="102"/>
        <end position="119"/>
    </location>
</feature>
<feature type="region of interest" description="Disordered" evidence="1">
    <location>
        <begin position="1"/>
        <end position="157"/>
    </location>
</feature>
<gene>
    <name evidence="2" type="primary">PmUG01_14023400</name>
    <name evidence="2" type="ORF">PMUG01_14023400</name>
</gene>
<keyword evidence="3" id="KW-1185">Reference proteome</keyword>
<dbReference type="OMA" id="RYDWMSS"/>
<sequence>MLGKRKLVEAQQQKKKKKWIEELDDDSEEIDLDCLNNLDENEKFDLEEEEDEEKEDLNEKGKYLNKKDLEEVEKDDDTNETNNDGSICNGNNKKKKRYDWMSSDDEDISSDEEEEDEEKYENGRKNGSKNESKNLDEQNKSSGDHKESSSDTNRELNEKENGILNLINNKENSSNNNSNATINRAENDNLVNEDNDTNNNIPEIIDNINKYSINPLDVKLEEIEHIISFVYFQNIHFNCITEHLVEFLENYTNNKIIQINSDKSTNYTIIYKYDEKSNDKVIINKFSHFGKLFVHVKNYQDVLRLLKLNDTEFMGRIIKSTQAYKKKSSFFILQAPSHYKYFIQVVVNEKNKNNSNYVWMR</sequence>
<dbReference type="InterPro" id="IPR012677">
    <property type="entry name" value="Nucleotide-bd_a/b_plait_sf"/>
</dbReference>
<evidence type="ECO:0000256" key="1">
    <source>
        <dbReference type="SAM" id="MobiDB-lite"/>
    </source>
</evidence>
<evidence type="ECO:0008006" key="4">
    <source>
        <dbReference type="Google" id="ProtNLM"/>
    </source>
</evidence>
<reference evidence="2 3" key="1">
    <citation type="submission" date="2016-06" db="EMBL/GenBank/DDBJ databases">
        <authorList>
            <consortium name="Pathogen Informatics"/>
        </authorList>
    </citation>
    <scope>NUCLEOTIDE SEQUENCE [LARGE SCALE GENOMIC DNA]</scope>
</reference>
<dbReference type="OrthoDB" id="378345at2759"/>
<organism evidence="2 3">
    <name type="scientific">Plasmodium malariae</name>
    <dbReference type="NCBI Taxonomy" id="5858"/>
    <lineage>
        <taxon>Eukaryota</taxon>
        <taxon>Sar</taxon>
        <taxon>Alveolata</taxon>
        <taxon>Apicomplexa</taxon>
        <taxon>Aconoidasida</taxon>
        <taxon>Haemosporida</taxon>
        <taxon>Plasmodiidae</taxon>
        <taxon>Plasmodium</taxon>
        <taxon>Plasmodium (Plasmodium)</taxon>
    </lineage>
</organism>
<protein>
    <recommendedName>
        <fullName evidence="4">RRM domain-containing protein</fullName>
    </recommendedName>
</protein>
<dbReference type="InterPro" id="IPR035979">
    <property type="entry name" value="RBD_domain_sf"/>
</dbReference>
<dbReference type="VEuPathDB" id="PlasmoDB:PmUG01_14023400"/>
<proteinExistence type="predicted"/>
<evidence type="ECO:0000313" key="2">
    <source>
        <dbReference type="EMBL" id="SCP03180.1"/>
    </source>
</evidence>
<feature type="compositionally biased region" description="Basic and acidic residues" evidence="1">
    <location>
        <begin position="57"/>
        <end position="69"/>
    </location>
</feature>
<dbReference type="Gene3D" id="3.30.70.330">
    <property type="match status" value="1"/>
</dbReference>
<dbReference type="Proteomes" id="UP000219813">
    <property type="component" value="Chromosome 14"/>
</dbReference>
<dbReference type="AlphaFoldDB" id="A0A1D3TE12"/>